<proteinExistence type="predicted"/>
<comment type="caution">
    <text evidence="1">The sequence shown here is derived from an EMBL/GenBank/DDBJ whole genome shotgun (WGS) entry which is preliminary data.</text>
</comment>
<evidence type="ECO:0000313" key="2">
    <source>
        <dbReference type="Proteomes" id="UP000597338"/>
    </source>
</evidence>
<keyword evidence="2" id="KW-1185">Reference proteome</keyword>
<name>A0ABQ1M579_9SPHI</name>
<sequence length="852" mass="94706">MKKITLPLLVLLLAVNSCKKDPKPGPEEQVPTNKEYEWVDATVSLPDGVNYSLAGHELNAVGEALAISGNGATKVPKMTNSVAIYAVTNASGEPIMFGYSTPGKTEISPEATAKVTLFTLYRLAALPIEVQVKFLEGFDSDQSAAPYVETFVERWKTDPKTLVSKSYVPLLKAYHMTYNAGKDRDVSATMKTMATEGRYHYVETEEGKLEDGYSLELEDNSKFYITNEGPRTATAFIYKTKTKKNNSLNTQTLIDKFSGSTEASRQWFIENGTYVPDRNFLGLEVNYRQFIWNGRIFFNKVTSGPHDLPLEDDEELAEYTIRIVNAGAKIQDDELTDAEWAAYVKHMHAALVIDFYLPFMGISLGLDIDDFYALSAEERVDRLDAAFREAGVHTLIEGYLRGGRLQEMLKTLETYFQSESTSYGVKLHEAIFKALGVAVPSNLAGAAKRYGYLSYYFDGASFWNTEQEERLFMNYYWETYGLISLNATARAGVVRVSPRRANISTAGTNNKVQLEAKIESEEFNGISGLTYRWRTPSTYGSLISADGSRGNELKGTAANIEYQADFALGRGKSVTEKVYVDVLKDDQLVGTDSAEVTIAESRYRIYPNGITLTGNGDRGATTVNLRVEPLNDDAPKIQENPDHDFKVVWRTAGKHGGLRWNGQYASYWVTETEGLNSNVVQYRCSDDQTKEGVEDVEALIFMKPKGALEADYELVDIVKASIKIDNDEKKKIVYIPLVEVLTDTIQGIGKDAYRTCMGRGVANVPIEKDAIKYSARAMGTGISWVDGKVWNWDAGTNPGWFTGYGHPRGISGNNYTIAVSVLEQRNGPADNSVCHTDYLPVSGMVEVTIWLK</sequence>
<dbReference type="RefSeq" id="WP_188751946.1">
    <property type="nucleotide sequence ID" value="NZ_BMIK01000010.1"/>
</dbReference>
<organism evidence="1 2">
    <name type="scientific">Parapedobacter defluvii</name>
    <dbReference type="NCBI Taxonomy" id="2045106"/>
    <lineage>
        <taxon>Bacteria</taxon>
        <taxon>Pseudomonadati</taxon>
        <taxon>Bacteroidota</taxon>
        <taxon>Sphingobacteriia</taxon>
        <taxon>Sphingobacteriales</taxon>
        <taxon>Sphingobacteriaceae</taxon>
        <taxon>Parapedobacter</taxon>
    </lineage>
</organism>
<dbReference type="EMBL" id="BMIK01000010">
    <property type="protein sequence ID" value="GGC35128.1"/>
    <property type="molecule type" value="Genomic_DNA"/>
</dbReference>
<evidence type="ECO:0000313" key="1">
    <source>
        <dbReference type="EMBL" id="GGC35128.1"/>
    </source>
</evidence>
<gene>
    <name evidence="1" type="ORF">GCM10011386_29070</name>
</gene>
<dbReference type="Proteomes" id="UP000597338">
    <property type="component" value="Unassembled WGS sequence"/>
</dbReference>
<accession>A0ABQ1M579</accession>
<protein>
    <submittedName>
        <fullName evidence="1">Uncharacterized protein</fullName>
    </submittedName>
</protein>
<reference evidence="2" key="1">
    <citation type="journal article" date="2019" name="Int. J. Syst. Evol. Microbiol.">
        <title>The Global Catalogue of Microorganisms (GCM) 10K type strain sequencing project: providing services to taxonomists for standard genome sequencing and annotation.</title>
        <authorList>
            <consortium name="The Broad Institute Genomics Platform"/>
            <consortium name="The Broad Institute Genome Sequencing Center for Infectious Disease"/>
            <person name="Wu L."/>
            <person name="Ma J."/>
        </authorList>
    </citation>
    <scope>NUCLEOTIDE SEQUENCE [LARGE SCALE GENOMIC DNA]</scope>
    <source>
        <strain evidence="2">CGMCC 1.15342</strain>
    </source>
</reference>